<feature type="region of interest" description="Disordered" evidence="1">
    <location>
        <begin position="1"/>
        <end position="66"/>
    </location>
</feature>
<comment type="caution">
    <text evidence="2">The sequence shown here is derived from an EMBL/GenBank/DDBJ whole genome shotgun (WGS) entry which is preliminary data.</text>
</comment>
<proteinExistence type="predicted"/>
<sequence>MYPTSNTASPQVHHWPTAPPSHQARPSLRGKGYRGHTKPSSGALHLEAAAPGVGQARAGRVPKSNGTTLGERLVVFMYDKLSSEVDELVSAGQDVNTLRVRRCGVAAQGGRQFVPASRVQHVKIT</sequence>
<dbReference type="AlphaFoldDB" id="A0A5B7CRZ8"/>
<evidence type="ECO:0000313" key="2">
    <source>
        <dbReference type="EMBL" id="MPC12502.1"/>
    </source>
</evidence>
<protein>
    <submittedName>
        <fullName evidence="2">Uncharacterized protein</fullName>
    </submittedName>
</protein>
<accession>A0A5B7CRZ8</accession>
<name>A0A5B7CRZ8_PORTR</name>
<feature type="compositionally biased region" description="Polar residues" evidence="1">
    <location>
        <begin position="1"/>
        <end position="10"/>
    </location>
</feature>
<gene>
    <name evidence="2" type="ORF">E2C01_005202</name>
</gene>
<evidence type="ECO:0000256" key="1">
    <source>
        <dbReference type="SAM" id="MobiDB-lite"/>
    </source>
</evidence>
<evidence type="ECO:0000313" key="3">
    <source>
        <dbReference type="Proteomes" id="UP000324222"/>
    </source>
</evidence>
<organism evidence="2 3">
    <name type="scientific">Portunus trituberculatus</name>
    <name type="common">Swimming crab</name>
    <name type="synonym">Neptunus trituberculatus</name>
    <dbReference type="NCBI Taxonomy" id="210409"/>
    <lineage>
        <taxon>Eukaryota</taxon>
        <taxon>Metazoa</taxon>
        <taxon>Ecdysozoa</taxon>
        <taxon>Arthropoda</taxon>
        <taxon>Crustacea</taxon>
        <taxon>Multicrustacea</taxon>
        <taxon>Malacostraca</taxon>
        <taxon>Eumalacostraca</taxon>
        <taxon>Eucarida</taxon>
        <taxon>Decapoda</taxon>
        <taxon>Pleocyemata</taxon>
        <taxon>Brachyura</taxon>
        <taxon>Eubrachyura</taxon>
        <taxon>Portunoidea</taxon>
        <taxon>Portunidae</taxon>
        <taxon>Portuninae</taxon>
        <taxon>Portunus</taxon>
    </lineage>
</organism>
<dbReference type="EMBL" id="VSRR010000219">
    <property type="protein sequence ID" value="MPC12502.1"/>
    <property type="molecule type" value="Genomic_DNA"/>
</dbReference>
<reference evidence="2 3" key="1">
    <citation type="submission" date="2019-05" db="EMBL/GenBank/DDBJ databases">
        <title>Another draft genome of Portunus trituberculatus and its Hox gene families provides insights of decapod evolution.</title>
        <authorList>
            <person name="Jeong J.-H."/>
            <person name="Song I."/>
            <person name="Kim S."/>
            <person name="Choi T."/>
            <person name="Kim D."/>
            <person name="Ryu S."/>
            <person name="Kim W."/>
        </authorList>
    </citation>
    <scope>NUCLEOTIDE SEQUENCE [LARGE SCALE GENOMIC DNA]</scope>
    <source>
        <tissue evidence="2">Muscle</tissue>
    </source>
</reference>
<keyword evidence="3" id="KW-1185">Reference proteome</keyword>
<dbReference type="Proteomes" id="UP000324222">
    <property type="component" value="Unassembled WGS sequence"/>
</dbReference>